<dbReference type="SUPFAM" id="SSF55729">
    <property type="entry name" value="Acyl-CoA N-acyltransferases (Nat)"/>
    <property type="match status" value="1"/>
</dbReference>
<sequence>MFTEELGVSPLGGDGGALYRTKLAELILAGFVFARIEDGEVIFKCEFGAVSPSTCQIQGVWTKPDRRGEGIGTAGLARVVEIALAFTPTVSLYVNDFNLAARRSYEKIGFREVGAFASVLF</sequence>
<feature type="domain" description="N-acetyltransferase" evidence="1">
    <location>
        <begin position="1"/>
        <end position="121"/>
    </location>
</feature>
<dbReference type="InterPro" id="IPR000182">
    <property type="entry name" value="GNAT_dom"/>
</dbReference>
<keyword evidence="2" id="KW-0012">Acyltransferase</keyword>
<gene>
    <name evidence="2" type="primary">mshD_17</name>
    <name evidence="2" type="ORF">GALL_398080</name>
</gene>
<dbReference type="Gene3D" id="3.40.630.30">
    <property type="match status" value="1"/>
</dbReference>
<dbReference type="Pfam" id="PF00583">
    <property type="entry name" value="Acetyltransf_1"/>
    <property type="match status" value="1"/>
</dbReference>
<evidence type="ECO:0000259" key="1">
    <source>
        <dbReference type="PROSITE" id="PS51186"/>
    </source>
</evidence>
<dbReference type="EC" id="2.3.1.189" evidence="2"/>
<protein>
    <submittedName>
        <fullName evidence="2">Mycothiol acetyltransferase</fullName>
        <ecNumber evidence="2">2.3.1.189</ecNumber>
    </submittedName>
</protein>
<dbReference type="AlphaFoldDB" id="A0A1J5Q5I0"/>
<dbReference type="PROSITE" id="PS51186">
    <property type="entry name" value="GNAT"/>
    <property type="match status" value="1"/>
</dbReference>
<dbReference type="InterPro" id="IPR016181">
    <property type="entry name" value="Acyl_CoA_acyltransferase"/>
</dbReference>
<name>A0A1J5Q5I0_9ZZZZ</name>
<dbReference type="GO" id="GO:0035447">
    <property type="term" value="F:mycothiol synthase activity"/>
    <property type="evidence" value="ECO:0007669"/>
    <property type="project" value="UniProtKB-EC"/>
</dbReference>
<proteinExistence type="predicted"/>
<accession>A0A1J5Q5I0</accession>
<evidence type="ECO:0000313" key="2">
    <source>
        <dbReference type="EMBL" id="OIQ78490.1"/>
    </source>
</evidence>
<dbReference type="EMBL" id="MLJW01001390">
    <property type="protein sequence ID" value="OIQ78490.1"/>
    <property type="molecule type" value="Genomic_DNA"/>
</dbReference>
<keyword evidence="2" id="KW-0808">Transferase</keyword>
<organism evidence="2">
    <name type="scientific">mine drainage metagenome</name>
    <dbReference type="NCBI Taxonomy" id="410659"/>
    <lineage>
        <taxon>unclassified sequences</taxon>
        <taxon>metagenomes</taxon>
        <taxon>ecological metagenomes</taxon>
    </lineage>
</organism>
<comment type="caution">
    <text evidence="2">The sequence shown here is derived from an EMBL/GenBank/DDBJ whole genome shotgun (WGS) entry which is preliminary data.</text>
</comment>
<reference evidence="2" key="1">
    <citation type="submission" date="2016-10" db="EMBL/GenBank/DDBJ databases">
        <title>Sequence of Gallionella enrichment culture.</title>
        <authorList>
            <person name="Poehlein A."/>
            <person name="Muehling M."/>
            <person name="Daniel R."/>
        </authorList>
    </citation>
    <scope>NUCLEOTIDE SEQUENCE</scope>
</reference>